<dbReference type="InterPro" id="IPR025711">
    <property type="entry name" value="PepSY"/>
</dbReference>
<evidence type="ECO:0000259" key="3">
    <source>
        <dbReference type="Pfam" id="PF03413"/>
    </source>
</evidence>
<evidence type="ECO:0000256" key="2">
    <source>
        <dbReference type="SAM" id="SignalP"/>
    </source>
</evidence>
<name>A0ABS6JIH5_9BACI</name>
<feature type="domain" description="PepSY" evidence="3">
    <location>
        <begin position="168"/>
        <end position="228"/>
    </location>
</feature>
<accession>A0ABS6JIH5</accession>
<gene>
    <name evidence="4" type="ORF">KS419_17255</name>
</gene>
<feature type="region of interest" description="Disordered" evidence="1">
    <location>
        <begin position="146"/>
        <end position="169"/>
    </location>
</feature>
<sequence length="232" mass="25145">MKKLILVLVAVFVIGGAAISFASSPTGSNDDSEREANTYSLEESNTQGDLDDKELSEPVKTNGGDIISMSEAITIALSVIDGTVKEVELEKDDGVLYYEVEIKYGGEDYDIDINAYTGEIIKVDDDFRGHAERNKKVEVEVSADSINGTLKGDDDSTKNSGNSSDTMISPQKAGEIALAHIGSGKIDDIELETKNGSLVFEVEIEDYHFGDDDDVDVYIDAFTGEVVYVDFD</sequence>
<proteinExistence type="predicted"/>
<keyword evidence="2" id="KW-0732">Signal</keyword>
<comment type="caution">
    <text evidence="4">The sequence shown here is derived from an EMBL/GenBank/DDBJ whole genome shotgun (WGS) entry which is preliminary data.</text>
</comment>
<reference evidence="4 5" key="1">
    <citation type="submission" date="2021-06" db="EMBL/GenBank/DDBJ databases">
        <title>Bacillus sp. RD4P76, an endophyte from a halophyte.</title>
        <authorList>
            <person name="Sun J.-Q."/>
        </authorList>
    </citation>
    <scope>NUCLEOTIDE SEQUENCE [LARGE SCALE GENOMIC DNA]</scope>
    <source>
        <strain evidence="4 5">CGMCC 1.15917</strain>
    </source>
</reference>
<feature type="region of interest" description="Disordered" evidence="1">
    <location>
        <begin position="23"/>
        <end position="58"/>
    </location>
</feature>
<feature type="domain" description="PepSY" evidence="3">
    <location>
        <begin position="67"/>
        <end position="123"/>
    </location>
</feature>
<feature type="compositionally biased region" description="Polar residues" evidence="1">
    <location>
        <begin position="158"/>
        <end position="169"/>
    </location>
</feature>
<evidence type="ECO:0000313" key="5">
    <source>
        <dbReference type="Proteomes" id="UP000784880"/>
    </source>
</evidence>
<dbReference type="EMBL" id="JAHQCS010000140">
    <property type="protein sequence ID" value="MBU9713479.1"/>
    <property type="molecule type" value="Genomic_DNA"/>
</dbReference>
<dbReference type="Proteomes" id="UP000784880">
    <property type="component" value="Unassembled WGS sequence"/>
</dbReference>
<evidence type="ECO:0000313" key="4">
    <source>
        <dbReference type="EMBL" id="MBU9713479.1"/>
    </source>
</evidence>
<dbReference type="Pfam" id="PF03413">
    <property type="entry name" value="PepSY"/>
    <property type="match status" value="2"/>
</dbReference>
<organism evidence="4 5">
    <name type="scientific">Evansella tamaricis</name>
    <dbReference type="NCBI Taxonomy" id="2069301"/>
    <lineage>
        <taxon>Bacteria</taxon>
        <taxon>Bacillati</taxon>
        <taxon>Bacillota</taxon>
        <taxon>Bacilli</taxon>
        <taxon>Bacillales</taxon>
        <taxon>Bacillaceae</taxon>
        <taxon>Evansella</taxon>
    </lineage>
</organism>
<feature type="compositionally biased region" description="Polar residues" evidence="1">
    <location>
        <begin position="37"/>
        <end position="48"/>
    </location>
</feature>
<feature type="chain" id="PRO_5046898365" evidence="2">
    <location>
        <begin position="23"/>
        <end position="232"/>
    </location>
</feature>
<feature type="signal peptide" evidence="2">
    <location>
        <begin position="1"/>
        <end position="22"/>
    </location>
</feature>
<dbReference type="RefSeq" id="WP_217067636.1">
    <property type="nucleotide sequence ID" value="NZ_JAHQCS010000140.1"/>
</dbReference>
<protein>
    <submittedName>
        <fullName evidence="4">PepSY domain-containing protein</fullName>
    </submittedName>
</protein>
<keyword evidence="5" id="KW-1185">Reference proteome</keyword>
<evidence type="ECO:0000256" key="1">
    <source>
        <dbReference type="SAM" id="MobiDB-lite"/>
    </source>
</evidence>